<protein>
    <submittedName>
        <fullName evidence="5">Aldehyde dehydrogenase family protein</fullName>
    </submittedName>
</protein>
<dbReference type="Gene3D" id="3.40.309.10">
    <property type="entry name" value="Aldehyde Dehydrogenase, Chain A, domain 2"/>
    <property type="match status" value="1"/>
</dbReference>
<evidence type="ECO:0000259" key="4">
    <source>
        <dbReference type="Pfam" id="PF00171"/>
    </source>
</evidence>
<reference evidence="6" key="1">
    <citation type="journal article" date="2019" name="Int. J. Syst. Evol. Microbiol.">
        <title>The Global Catalogue of Microorganisms (GCM) 10K type strain sequencing project: providing services to taxonomists for standard genome sequencing and annotation.</title>
        <authorList>
            <consortium name="The Broad Institute Genomics Platform"/>
            <consortium name="The Broad Institute Genome Sequencing Center for Infectious Disease"/>
            <person name="Wu L."/>
            <person name="Ma J."/>
        </authorList>
    </citation>
    <scope>NUCLEOTIDE SEQUENCE [LARGE SCALE GENOMIC DNA]</scope>
    <source>
        <strain evidence="6">JCM 12149</strain>
    </source>
</reference>
<dbReference type="InterPro" id="IPR016161">
    <property type="entry name" value="Ald_DH/histidinol_DH"/>
</dbReference>
<dbReference type="InterPro" id="IPR015590">
    <property type="entry name" value="Aldehyde_DH_dom"/>
</dbReference>
<dbReference type="RefSeq" id="WP_343750424.1">
    <property type="nucleotide sequence ID" value="NZ_BAAADM010000002.1"/>
</dbReference>
<keyword evidence="6" id="KW-1185">Reference proteome</keyword>
<evidence type="ECO:0000256" key="3">
    <source>
        <dbReference type="RuleBase" id="RU003345"/>
    </source>
</evidence>
<dbReference type="InterPro" id="IPR029510">
    <property type="entry name" value="Ald_DH_CS_GLU"/>
</dbReference>
<comment type="similarity">
    <text evidence="3">Belongs to the aldehyde dehydrogenase family.</text>
</comment>
<dbReference type="Gene3D" id="3.40.605.10">
    <property type="entry name" value="Aldehyde Dehydrogenase, Chain A, domain 1"/>
    <property type="match status" value="1"/>
</dbReference>
<dbReference type="PROSITE" id="PS00070">
    <property type="entry name" value="ALDEHYDE_DEHYDR_CYS"/>
    <property type="match status" value="1"/>
</dbReference>
<evidence type="ECO:0000313" key="5">
    <source>
        <dbReference type="EMBL" id="GAA0428346.1"/>
    </source>
</evidence>
<dbReference type="InterPro" id="IPR016160">
    <property type="entry name" value="Ald_DH_CS_CYS"/>
</dbReference>
<gene>
    <name evidence="5" type="ORF">GCM10008983_00780</name>
</gene>
<keyword evidence="1 3" id="KW-0560">Oxidoreductase</keyword>
<feature type="domain" description="Aldehyde dehydrogenase" evidence="4">
    <location>
        <begin position="27"/>
        <end position="490"/>
    </location>
</feature>
<feature type="active site" evidence="2">
    <location>
        <position position="263"/>
    </location>
</feature>
<dbReference type="SUPFAM" id="SSF53720">
    <property type="entry name" value="ALDH-like"/>
    <property type="match status" value="1"/>
</dbReference>
<dbReference type="Pfam" id="PF00171">
    <property type="entry name" value="Aldedh"/>
    <property type="match status" value="1"/>
</dbReference>
<evidence type="ECO:0000256" key="2">
    <source>
        <dbReference type="PROSITE-ProRule" id="PRU10007"/>
    </source>
</evidence>
<dbReference type="Proteomes" id="UP001501459">
    <property type="component" value="Unassembled WGS sequence"/>
</dbReference>
<dbReference type="EMBL" id="BAAADM010000002">
    <property type="protein sequence ID" value="GAA0428346.1"/>
    <property type="molecule type" value="Genomic_DNA"/>
</dbReference>
<dbReference type="InterPro" id="IPR016162">
    <property type="entry name" value="Ald_DH_N"/>
</dbReference>
<sequence>MESTLENFSSVLKDKTEIQNMYINGEWVSSTTNKSREILNPANNEVIATVTDGGVDEVKKAVEAAHDAFEGEWKTTYARTRSDLLLKLSNKLEERKEEFAMLETLNNGKTYADSIDDIEDSINQFQYYAGLATKPFGQTYEVPDEIQAMVVREPVGVVAQIVPWNYPLVMATQKMAAALAAGCTVIVKPASQTPLTIIRLFEIIDEIDFPEGTANLVLGSGSVAGDALVNHTKVNKIAFTGGTSTGKQIIRDSADTIKKVGLELGGKSPNIVFGDADFETAVDYALLAIFAQQGEVCSAGSRLILERSIYDKFVSELVDRAKKIKVGPGWKEDTEMGPLISKGHMESVLEYVNIGIEEGAKLLCGGNQITSGELVQGNYMEPTIFSNTTPDMRIVQEEIFGPVLVIQVFDTEEEAIKLANDTVYGLAAAVFTNDGSKAQRVIRNLQAGITWVNTYHPTFNEAPWSGYKQSGLGSDLGTYGFEEYLTTKQVNVALNVQPSGWYKG</sequence>
<name>A0ABP3IUY3_9BACI</name>
<dbReference type="PANTHER" id="PTHR11699">
    <property type="entry name" value="ALDEHYDE DEHYDROGENASE-RELATED"/>
    <property type="match status" value="1"/>
</dbReference>
<proteinExistence type="inferred from homology"/>
<evidence type="ECO:0000256" key="1">
    <source>
        <dbReference type="ARBA" id="ARBA00023002"/>
    </source>
</evidence>
<organism evidence="5 6">
    <name type="scientific">Lentibacillus halophilus</name>
    <dbReference type="NCBI Taxonomy" id="295065"/>
    <lineage>
        <taxon>Bacteria</taxon>
        <taxon>Bacillati</taxon>
        <taxon>Bacillota</taxon>
        <taxon>Bacilli</taxon>
        <taxon>Bacillales</taxon>
        <taxon>Bacillaceae</taxon>
        <taxon>Lentibacillus</taxon>
    </lineage>
</organism>
<evidence type="ECO:0000313" key="6">
    <source>
        <dbReference type="Proteomes" id="UP001501459"/>
    </source>
</evidence>
<accession>A0ABP3IUY3</accession>
<dbReference type="InterPro" id="IPR016163">
    <property type="entry name" value="Ald_DH_C"/>
</dbReference>
<dbReference type="PROSITE" id="PS00687">
    <property type="entry name" value="ALDEHYDE_DEHYDR_GLU"/>
    <property type="match status" value="1"/>
</dbReference>
<comment type="caution">
    <text evidence="5">The sequence shown here is derived from an EMBL/GenBank/DDBJ whole genome shotgun (WGS) entry which is preliminary data.</text>
</comment>